<keyword evidence="1" id="KW-1133">Transmembrane helix</keyword>
<reference evidence="4" key="1">
    <citation type="journal article" date="2019" name="Microbiol. Resour. Announc.">
        <title>Complete Genome Sequence of Halomonas olivaria, a Moderately Halophilic Bacterium Isolated from Olive Processing Effluents, Obtained by Nanopore Sequencing.</title>
        <authorList>
            <person name="Nagata S."/>
            <person name="Ii K.M."/>
            <person name="Tsukimi T."/>
            <person name="Miura M.C."/>
            <person name="Galipon J."/>
            <person name="Arakawa K."/>
        </authorList>
    </citation>
    <scope>NUCLEOTIDE SEQUENCE [LARGE SCALE GENOMIC DNA]</scope>
    <source>
        <strain evidence="4">TYRC17</strain>
    </source>
</reference>
<dbReference type="EMBL" id="AP019416">
    <property type="protein sequence ID" value="BBI54030.1"/>
    <property type="molecule type" value="Genomic_DNA"/>
</dbReference>
<evidence type="ECO:0000256" key="1">
    <source>
        <dbReference type="SAM" id="Phobius"/>
    </source>
</evidence>
<feature type="transmembrane region" description="Helical" evidence="1">
    <location>
        <begin position="20"/>
        <end position="49"/>
    </location>
</feature>
<dbReference type="Pfam" id="PF01970">
    <property type="entry name" value="TctA"/>
    <property type="match status" value="1"/>
</dbReference>
<dbReference type="Proteomes" id="UP000289555">
    <property type="component" value="Chromosome"/>
</dbReference>
<proteinExistence type="predicted"/>
<keyword evidence="1" id="KW-0812">Transmembrane</keyword>
<feature type="domain" description="DUF112" evidence="2">
    <location>
        <begin position="18"/>
        <end position="71"/>
    </location>
</feature>
<sequence>MLENFLGGLAVVMQPLNLLLLTSAVFIGFIGGALPGISGVILVVILLPVTYGMDSTTAFMLLTAIYGATVFLV</sequence>
<name>A0ABM7GTL2_9GAMM</name>
<gene>
    <name evidence="3" type="ORF">HORIV_64510</name>
</gene>
<organism evidence="3 4">
    <name type="scientific">Vreelandella olivaria</name>
    <dbReference type="NCBI Taxonomy" id="390919"/>
    <lineage>
        <taxon>Bacteria</taxon>
        <taxon>Pseudomonadati</taxon>
        <taxon>Pseudomonadota</taxon>
        <taxon>Gammaproteobacteria</taxon>
        <taxon>Oceanospirillales</taxon>
        <taxon>Halomonadaceae</taxon>
        <taxon>Vreelandella</taxon>
    </lineage>
</organism>
<keyword evidence="4" id="KW-1185">Reference proteome</keyword>
<dbReference type="PANTHER" id="PTHR35342">
    <property type="entry name" value="TRICARBOXYLIC TRANSPORT PROTEIN"/>
    <property type="match status" value="1"/>
</dbReference>
<dbReference type="PANTHER" id="PTHR35342:SF5">
    <property type="entry name" value="TRICARBOXYLIC TRANSPORT PROTEIN"/>
    <property type="match status" value="1"/>
</dbReference>
<protein>
    <recommendedName>
        <fullName evidence="2">DUF112 domain-containing protein</fullName>
    </recommendedName>
</protein>
<evidence type="ECO:0000313" key="4">
    <source>
        <dbReference type="Proteomes" id="UP000289555"/>
    </source>
</evidence>
<feature type="transmembrane region" description="Helical" evidence="1">
    <location>
        <begin position="56"/>
        <end position="72"/>
    </location>
</feature>
<dbReference type="InterPro" id="IPR002823">
    <property type="entry name" value="DUF112_TM"/>
</dbReference>
<accession>A0ABM7GTL2</accession>
<keyword evidence="1" id="KW-0472">Membrane</keyword>
<evidence type="ECO:0000259" key="2">
    <source>
        <dbReference type="Pfam" id="PF01970"/>
    </source>
</evidence>
<evidence type="ECO:0000313" key="3">
    <source>
        <dbReference type="EMBL" id="BBI54030.1"/>
    </source>
</evidence>